<evidence type="ECO:0000256" key="3">
    <source>
        <dbReference type="ARBA" id="ARBA00004997"/>
    </source>
</evidence>
<dbReference type="Gene3D" id="3.40.1380.20">
    <property type="entry name" value="Pyruvate kinase, C-terminal domain"/>
    <property type="match status" value="1"/>
</dbReference>
<comment type="cofactor">
    <cofactor evidence="1">
        <name>Mg(2+)</name>
        <dbReference type="ChEBI" id="CHEBI:18420"/>
    </cofactor>
</comment>
<dbReference type="GO" id="GO:0030955">
    <property type="term" value="F:potassium ion binding"/>
    <property type="evidence" value="ECO:0007669"/>
    <property type="project" value="InterPro"/>
</dbReference>
<keyword evidence="20" id="KW-0496">Mitochondrion</keyword>
<dbReference type="SUPFAM" id="SSF50800">
    <property type="entry name" value="PK beta-barrel domain-like"/>
    <property type="match status" value="1"/>
</dbReference>
<evidence type="ECO:0000256" key="5">
    <source>
        <dbReference type="ARBA" id="ARBA00012142"/>
    </source>
</evidence>
<dbReference type="PRINTS" id="PR01050">
    <property type="entry name" value="PYRUVTKNASE"/>
</dbReference>
<evidence type="ECO:0000256" key="1">
    <source>
        <dbReference type="ARBA" id="ARBA00001946"/>
    </source>
</evidence>
<dbReference type="Pfam" id="PF02887">
    <property type="entry name" value="PK_C"/>
    <property type="match status" value="1"/>
</dbReference>
<dbReference type="FunFam" id="3.20.20.60:FF:000001">
    <property type="entry name" value="Pyruvate kinase"/>
    <property type="match status" value="1"/>
</dbReference>
<evidence type="ECO:0000256" key="8">
    <source>
        <dbReference type="ARBA" id="ARBA00022741"/>
    </source>
</evidence>
<dbReference type="Proteomes" id="UP000039324">
    <property type="component" value="Unassembled WGS sequence"/>
</dbReference>
<dbReference type="FunFam" id="2.40.33.10:FF:000001">
    <property type="entry name" value="Pyruvate kinase"/>
    <property type="match status" value="1"/>
</dbReference>
<comment type="pathway">
    <text evidence="3 15">Carbohydrate degradation; glycolysis; pyruvate from D-glyceraldehyde 3-phosphate: step 5/5.</text>
</comment>
<dbReference type="PANTHER" id="PTHR11817">
    <property type="entry name" value="PYRUVATE KINASE"/>
    <property type="match status" value="1"/>
</dbReference>
<dbReference type="InterPro" id="IPR001697">
    <property type="entry name" value="Pyr_Knase"/>
</dbReference>
<dbReference type="InterPro" id="IPR036918">
    <property type="entry name" value="Pyrv_Knase_C_sf"/>
</dbReference>
<dbReference type="InterPro" id="IPR015793">
    <property type="entry name" value="Pyrv_Knase_brl"/>
</dbReference>
<dbReference type="NCBIfam" id="NF004978">
    <property type="entry name" value="PRK06354.1"/>
    <property type="match status" value="1"/>
</dbReference>
<evidence type="ECO:0000313" key="21">
    <source>
        <dbReference type="Proteomes" id="UP000039324"/>
    </source>
</evidence>
<dbReference type="OMA" id="RVHHIGE"/>
<dbReference type="OrthoDB" id="108365at2759"/>
<dbReference type="SUPFAM" id="SSF52935">
    <property type="entry name" value="PK C-terminal domain-like"/>
    <property type="match status" value="1"/>
</dbReference>
<keyword evidence="21" id="KW-1185">Reference proteome</keyword>
<dbReference type="EC" id="2.7.1.40" evidence="5 15"/>
<evidence type="ECO:0000256" key="9">
    <source>
        <dbReference type="ARBA" id="ARBA00022777"/>
    </source>
</evidence>
<feature type="domain" description="Pyruvate kinase C-terminal" evidence="18">
    <location>
        <begin position="404"/>
        <end position="516"/>
    </location>
</feature>
<dbReference type="InterPro" id="IPR015813">
    <property type="entry name" value="Pyrv/PenolPyrv_kinase-like_dom"/>
</dbReference>
<gene>
    <name evidence="19" type="ORF">PBRA_003722</name>
    <name evidence="20" type="ORF">PLBR_LOCUS1457</name>
</gene>
<evidence type="ECO:0000256" key="16">
    <source>
        <dbReference type="SAM" id="MobiDB-lite"/>
    </source>
</evidence>
<feature type="domain" description="Pyruvate kinase barrel" evidence="17">
    <location>
        <begin position="44"/>
        <end position="369"/>
    </location>
</feature>
<keyword evidence="13" id="KW-0670">Pyruvate</keyword>
<evidence type="ECO:0000256" key="10">
    <source>
        <dbReference type="ARBA" id="ARBA00022840"/>
    </source>
</evidence>
<dbReference type="EMBL" id="OVEO01000002">
    <property type="protein sequence ID" value="SPQ94242.1"/>
    <property type="molecule type" value="Genomic_DNA"/>
</dbReference>
<dbReference type="GO" id="GO:0005524">
    <property type="term" value="F:ATP binding"/>
    <property type="evidence" value="ECO:0007669"/>
    <property type="project" value="UniProtKB-KW"/>
</dbReference>
<dbReference type="GO" id="GO:0000287">
    <property type="term" value="F:magnesium ion binding"/>
    <property type="evidence" value="ECO:0007669"/>
    <property type="project" value="InterPro"/>
</dbReference>
<accession>A0A0G4IIJ5</accession>
<evidence type="ECO:0000256" key="7">
    <source>
        <dbReference type="ARBA" id="ARBA00022723"/>
    </source>
</evidence>
<protein>
    <recommendedName>
        <fullName evidence="5 15">Pyruvate kinase</fullName>
        <ecNumber evidence="5 15">2.7.1.40</ecNumber>
    </recommendedName>
</protein>
<keyword evidence="10" id="KW-0067">ATP-binding</keyword>
<proteinExistence type="inferred from homology"/>
<dbReference type="EMBL" id="CDSF01000002">
    <property type="protein sequence ID" value="CEO94910.1"/>
    <property type="molecule type" value="Genomic_DNA"/>
</dbReference>
<comment type="catalytic activity">
    <reaction evidence="14 15">
        <text>pyruvate + ATP = phosphoenolpyruvate + ADP + H(+)</text>
        <dbReference type="Rhea" id="RHEA:18157"/>
        <dbReference type="ChEBI" id="CHEBI:15361"/>
        <dbReference type="ChEBI" id="CHEBI:15378"/>
        <dbReference type="ChEBI" id="CHEBI:30616"/>
        <dbReference type="ChEBI" id="CHEBI:58702"/>
        <dbReference type="ChEBI" id="CHEBI:456216"/>
        <dbReference type="EC" id="2.7.1.40"/>
    </reaction>
</comment>
<evidence type="ECO:0000256" key="11">
    <source>
        <dbReference type="ARBA" id="ARBA00022842"/>
    </source>
</evidence>
<keyword evidence="7" id="KW-0479">Metal-binding</keyword>
<dbReference type="Gene3D" id="3.20.20.60">
    <property type="entry name" value="Phosphoenolpyruvate-binding domains"/>
    <property type="match status" value="1"/>
</dbReference>
<reference evidence="20 22" key="2">
    <citation type="submission" date="2018-03" db="EMBL/GenBank/DDBJ databases">
        <authorList>
            <person name="Fogelqvist J."/>
        </authorList>
    </citation>
    <scope>NUCLEOTIDE SEQUENCE [LARGE SCALE GENOMIC DNA]</scope>
</reference>
<evidence type="ECO:0000256" key="12">
    <source>
        <dbReference type="ARBA" id="ARBA00023152"/>
    </source>
</evidence>
<dbReference type="SUPFAM" id="SSF51621">
    <property type="entry name" value="Phosphoenolpyruvate/pyruvate domain"/>
    <property type="match status" value="1"/>
</dbReference>
<keyword evidence="9 15" id="KW-0418">Kinase</keyword>
<evidence type="ECO:0000259" key="18">
    <source>
        <dbReference type="Pfam" id="PF02887"/>
    </source>
</evidence>
<dbReference type="GO" id="GO:0004743">
    <property type="term" value="F:pyruvate kinase activity"/>
    <property type="evidence" value="ECO:0007669"/>
    <property type="project" value="UniProtKB-EC"/>
</dbReference>
<comment type="cofactor">
    <cofactor evidence="2">
        <name>K(+)</name>
        <dbReference type="ChEBI" id="CHEBI:29103"/>
    </cofactor>
</comment>
<feature type="compositionally biased region" description="Polar residues" evidence="16">
    <location>
        <begin position="1"/>
        <end position="11"/>
    </location>
</feature>
<reference evidence="19 21" key="1">
    <citation type="submission" date="2015-02" db="EMBL/GenBank/DDBJ databases">
        <authorList>
            <person name="Chooi Y.-H."/>
        </authorList>
    </citation>
    <scope>NUCLEOTIDE SEQUENCE [LARGE SCALE GENOMIC DNA]</scope>
    <source>
        <strain evidence="19">E3</strain>
    </source>
</reference>
<dbReference type="AlphaFoldDB" id="A0A0G4IIJ5"/>
<dbReference type="Pfam" id="PF00224">
    <property type="entry name" value="PK"/>
    <property type="match status" value="1"/>
</dbReference>
<dbReference type="PROSITE" id="PS00110">
    <property type="entry name" value="PYRUVATE_KINASE"/>
    <property type="match status" value="1"/>
</dbReference>
<evidence type="ECO:0000313" key="22">
    <source>
        <dbReference type="Proteomes" id="UP000290189"/>
    </source>
</evidence>
<geneLocation type="mitochondrion" evidence="20"/>
<evidence type="ECO:0000256" key="4">
    <source>
        <dbReference type="ARBA" id="ARBA00008663"/>
    </source>
</evidence>
<keyword evidence="11 15" id="KW-0460">Magnesium</keyword>
<dbReference type="InterPro" id="IPR018209">
    <property type="entry name" value="Pyrv_Knase_AS"/>
</dbReference>
<evidence type="ECO:0000256" key="6">
    <source>
        <dbReference type="ARBA" id="ARBA00022679"/>
    </source>
</evidence>
<dbReference type="Proteomes" id="UP000290189">
    <property type="component" value="Unassembled WGS sequence"/>
</dbReference>
<sequence length="519" mass="55851">MSSKVAGTPSTGRLHRVPSHHEMSRFLRRGLPNRVDVTAPLANRKTKIICTIGPSCQSVEMLKKLLAAGMNIARLNFSHGSYKYHAESIANIRAASDATGIPVAIMLDTKGPEIRTLKLKGGKPVMLQEGQKLLIKCTSDREFEGDGTSFIGIDYVNLPKVVKPGSTIRIADGVLNLSVVRIDGNEVETIVQNAAEIGENKGCNLPGCNVDLPALSEKDVADLKFGADQGVDFIAASFARSGQGVDDIREVLGTKGANVKIISKIESEQGLNHFDEILARSDGIMVARGDMGVEIPIQKVCMAQKRMIRECNIAGKPVVTATQMLESMITNPRPTRAEATDVANAVFDGTDCVMLSGETAKGQFPVEAVTVMARICVTSELAIDHNAMFESILTLTPKPLTRAEAISSSAVKVDINLDAAIIVVLTESGASARFVAKYRPSIPVLTLTTDKTVYRQTLASRALWPMLVQGGKSDDEMMQDAIAYAQKNKWVAVDDWVIVVSGTQGIQGSAHTLRVVRVQ</sequence>
<name>A0A0G4IIJ5_PLABS</name>
<dbReference type="InterPro" id="IPR015806">
    <property type="entry name" value="Pyrv_Knase_insert_dom_sf"/>
</dbReference>
<dbReference type="GO" id="GO:0006950">
    <property type="term" value="P:response to stress"/>
    <property type="evidence" value="ECO:0007669"/>
    <property type="project" value="UniProtKB-ARBA"/>
</dbReference>
<feature type="region of interest" description="Disordered" evidence="16">
    <location>
        <begin position="1"/>
        <end position="23"/>
    </location>
</feature>
<dbReference type="UniPathway" id="UPA00109">
    <property type="reaction ID" value="UER00188"/>
</dbReference>
<dbReference type="NCBIfam" id="NF004491">
    <property type="entry name" value="PRK05826.1"/>
    <property type="match status" value="1"/>
</dbReference>
<dbReference type="InterPro" id="IPR015795">
    <property type="entry name" value="Pyrv_Knase_C"/>
</dbReference>
<evidence type="ECO:0000313" key="19">
    <source>
        <dbReference type="EMBL" id="CEO94910.1"/>
    </source>
</evidence>
<evidence type="ECO:0000256" key="15">
    <source>
        <dbReference type="RuleBase" id="RU000504"/>
    </source>
</evidence>
<evidence type="ECO:0000256" key="14">
    <source>
        <dbReference type="ARBA" id="ARBA00048152"/>
    </source>
</evidence>
<evidence type="ECO:0000256" key="13">
    <source>
        <dbReference type="ARBA" id="ARBA00023317"/>
    </source>
</evidence>
<evidence type="ECO:0000259" key="17">
    <source>
        <dbReference type="Pfam" id="PF00224"/>
    </source>
</evidence>
<dbReference type="Gene3D" id="2.40.33.10">
    <property type="entry name" value="PK beta-barrel domain-like"/>
    <property type="match status" value="1"/>
</dbReference>
<keyword evidence="12 15" id="KW-0324">Glycolysis</keyword>
<dbReference type="InterPro" id="IPR011037">
    <property type="entry name" value="Pyrv_Knase-like_insert_dom_sf"/>
</dbReference>
<dbReference type="STRING" id="37360.A0A0G4IIJ5"/>
<dbReference type="InterPro" id="IPR040442">
    <property type="entry name" value="Pyrv_kinase-like_dom_sf"/>
</dbReference>
<keyword evidence="6 15" id="KW-0808">Transferase</keyword>
<dbReference type="GO" id="GO:0016301">
    <property type="term" value="F:kinase activity"/>
    <property type="evidence" value="ECO:0007669"/>
    <property type="project" value="UniProtKB-KW"/>
</dbReference>
<keyword evidence="8" id="KW-0547">Nucleotide-binding</keyword>
<evidence type="ECO:0000313" key="20">
    <source>
        <dbReference type="EMBL" id="SPQ94242.1"/>
    </source>
</evidence>
<comment type="similarity">
    <text evidence="4 15">Belongs to the pyruvate kinase family.</text>
</comment>
<organism evidence="19 21">
    <name type="scientific">Plasmodiophora brassicae</name>
    <name type="common">Clubroot disease agent</name>
    <dbReference type="NCBI Taxonomy" id="37360"/>
    <lineage>
        <taxon>Eukaryota</taxon>
        <taxon>Sar</taxon>
        <taxon>Rhizaria</taxon>
        <taxon>Endomyxa</taxon>
        <taxon>Phytomyxea</taxon>
        <taxon>Plasmodiophorida</taxon>
        <taxon>Plasmodiophoridae</taxon>
        <taxon>Plasmodiophora</taxon>
    </lineage>
</organism>
<dbReference type="NCBIfam" id="TIGR01064">
    <property type="entry name" value="pyruv_kin"/>
    <property type="match status" value="1"/>
</dbReference>
<evidence type="ECO:0000256" key="2">
    <source>
        <dbReference type="ARBA" id="ARBA00001958"/>
    </source>
</evidence>